<dbReference type="AlphaFoldDB" id="A0A917I093"/>
<reference evidence="3" key="2">
    <citation type="submission" date="2020-09" db="EMBL/GenBank/DDBJ databases">
        <authorList>
            <person name="Sun Q."/>
            <person name="Zhou Y."/>
        </authorList>
    </citation>
    <scope>NUCLEOTIDE SEQUENCE</scope>
    <source>
        <strain evidence="3">CGMCC 1.15763</strain>
    </source>
</reference>
<keyword evidence="4" id="KW-1185">Reference proteome</keyword>
<name>A0A917I093_9FLAO</name>
<dbReference type="EMBL" id="BMJW01000002">
    <property type="protein sequence ID" value="GGG98638.1"/>
    <property type="molecule type" value="Genomic_DNA"/>
</dbReference>
<keyword evidence="1" id="KW-0472">Membrane</keyword>
<evidence type="ECO:0000256" key="1">
    <source>
        <dbReference type="SAM" id="Phobius"/>
    </source>
</evidence>
<reference evidence="3" key="1">
    <citation type="journal article" date="2014" name="Int. J. Syst. Evol. Microbiol.">
        <title>Complete genome sequence of Corynebacterium casei LMG S-19264T (=DSM 44701T), isolated from a smear-ripened cheese.</title>
        <authorList>
            <consortium name="US DOE Joint Genome Institute (JGI-PGF)"/>
            <person name="Walter F."/>
            <person name="Albersmeier A."/>
            <person name="Kalinowski J."/>
            <person name="Ruckert C."/>
        </authorList>
    </citation>
    <scope>NUCLEOTIDE SEQUENCE</scope>
    <source>
        <strain evidence="3">CGMCC 1.15763</strain>
    </source>
</reference>
<keyword evidence="1" id="KW-1133">Transmembrane helix</keyword>
<feature type="domain" description="DUF6249" evidence="2">
    <location>
        <begin position="11"/>
        <end position="114"/>
    </location>
</feature>
<evidence type="ECO:0000259" key="2">
    <source>
        <dbReference type="Pfam" id="PF19762"/>
    </source>
</evidence>
<gene>
    <name evidence="3" type="ORF">GCM10011416_16050</name>
</gene>
<dbReference type="RefSeq" id="WP_188598805.1">
    <property type="nucleotide sequence ID" value="NZ_BMJW01000002.1"/>
</dbReference>
<evidence type="ECO:0000313" key="3">
    <source>
        <dbReference type="EMBL" id="GGG98638.1"/>
    </source>
</evidence>
<feature type="transmembrane region" description="Helical" evidence="1">
    <location>
        <begin position="92"/>
        <end position="113"/>
    </location>
</feature>
<dbReference type="Pfam" id="PF19762">
    <property type="entry name" value="DUF6249"/>
    <property type="match status" value="1"/>
</dbReference>
<evidence type="ECO:0000313" key="4">
    <source>
        <dbReference type="Proteomes" id="UP000633278"/>
    </source>
</evidence>
<feature type="transmembrane region" description="Helical" evidence="1">
    <location>
        <begin position="64"/>
        <end position="86"/>
    </location>
</feature>
<accession>A0A917I093</accession>
<sequence length="120" mass="13171">MNEFGIDAFTLLGLFIIVLIIIIYLAWMIRYKAKAAERLLIIEKNFDASKLLTKKSNNSNLLKGGIILLSSTVGAVIGILIFSIFSTGIEETVILIISTFMFAGIGMIIGNLISKSKKED</sequence>
<dbReference type="InterPro" id="IPR046216">
    <property type="entry name" value="DUF6249"/>
</dbReference>
<comment type="caution">
    <text evidence="3">The sequence shown here is derived from an EMBL/GenBank/DDBJ whole genome shotgun (WGS) entry which is preliminary data.</text>
</comment>
<protein>
    <recommendedName>
        <fullName evidence="2">DUF6249 domain-containing protein</fullName>
    </recommendedName>
</protein>
<keyword evidence="1" id="KW-0812">Transmembrane</keyword>
<proteinExistence type="predicted"/>
<feature type="transmembrane region" description="Helical" evidence="1">
    <location>
        <begin position="6"/>
        <end position="29"/>
    </location>
</feature>
<organism evidence="3 4">
    <name type="scientific">Polaribacter pacificus</name>
    <dbReference type="NCBI Taxonomy" id="1775173"/>
    <lineage>
        <taxon>Bacteria</taxon>
        <taxon>Pseudomonadati</taxon>
        <taxon>Bacteroidota</taxon>
        <taxon>Flavobacteriia</taxon>
        <taxon>Flavobacteriales</taxon>
        <taxon>Flavobacteriaceae</taxon>
    </lineage>
</organism>
<dbReference type="Proteomes" id="UP000633278">
    <property type="component" value="Unassembled WGS sequence"/>
</dbReference>